<protein>
    <submittedName>
        <fullName evidence="2">YgjV family protein</fullName>
    </submittedName>
</protein>
<dbReference type="KEGG" id="smaa:IT774_02275"/>
<dbReference type="Proteomes" id="UP000595095">
    <property type="component" value="Chromosome"/>
</dbReference>
<evidence type="ECO:0000313" key="2">
    <source>
        <dbReference type="EMBL" id="QPG06078.1"/>
    </source>
</evidence>
<keyword evidence="3" id="KW-1185">Reference proteome</keyword>
<organism evidence="2 3">
    <name type="scientific">Salinimonas marina</name>
    <dbReference type="NCBI Taxonomy" id="2785918"/>
    <lineage>
        <taxon>Bacteria</taxon>
        <taxon>Pseudomonadati</taxon>
        <taxon>Pseudomonadota</taxon>
        <taxon>Gammaproteobacteria</taxon>
        <taxon>Alteromonadales</taxon>
        <taxon>Alteromonadaceae</taxon>
        <taxon>Alteromonas/Salinimonas group</taxon>
        <taxon>Salinimonas</taxon>
    </lineage>
</organism>
<accession>A0A7S9DYQ1</accession>
<feature type="transmembrane region" description="Helical" evidence="1">
    <location>
        <begin position="31"/>
        <end position="61"/>
    </location>
</feature>
<keyword evidence="1" id="KW-0812">Transmembrane</keyword>
<dbReference type="RefSeq" id="WP_195811155.1">
    <property type="nucleotide sequence ID" value="NZ_CP064795.1"/>
</dbReference>
<reference evidence="2 3" key="1">
    <citation type="submission" date="2020-11" db="EMBL/GenBank/DDBJ databases">
        <title>Complete genome sequence for Salinimonas sp. strain G2-b.</title>
        <authorList>
            <person name="Park S.-J."/>
        </authorList>
    </citation>
    <scope>NUCLEOTIDE SEQUENCE [LARGE SCALE GENOMIC DNA]</scope>
    <source>
        <strain evidence="2 3">G2-b</strain>
    </source>
</reference>
<dbReference type="InterPro" id="IPR019629">
    <property type="entry name" value="Uncharacterised_HI1736/YgjV"/>
</dbReference>
<dbReference type="EMBL" id="CP064795">
    <property type="protein sequence ID" value="QPG06078.1"/>
    <property type="molecule type" value="Genomic_DNA"/>
</dbReference>
<feature type="transmembrane region" description="Helical" evidence="1">
    <location>
        <begin position="73"/>
        <end position="92"/>
    </location>
</feature>
<keyword evidence="1" id="KW-0472">Membrane</keyword>
<gene>
    <name evidence="2" type="ORF">IT774_02275</name>
</gene>
<evidence type="ECO:0000313" key="3">
    <source>
        <dbReference type="Proteomes" id="UP000595095"/>
    </source>
</evidence>
<sequence>MTDWVAEAFGAVALVFNFIGYRQNDANHYRALSAIALLSVSVHFFMLEAMAAGVGCLMASVRNVVALKYRSRAILYFFVALNIAFLLLEWFILEHGPLIFVAYASSLIFTIGSIILQDAKNIRRWFVLAELLGLTYAVLVGSIFGTLFNISNLTSIAMKMYQANELPKFSRSR</sequence>
<dbReference type="AlphaFoldDB" id="A0A7S9DYQ1"/>
<keyword evidence="1" id="KW-1133">Transmembrane helix</keyword>
<evidence type="ECO:0000256" key="1">
    <source>
        <dbReference type="SAM" id="Phobius"/>
    </source>
</evidence>
<dbReference type="Pfam" id="PF10688">
    <property type="entry name" value="Imp-YgjV"/>
    <property type="match status" value="1"/>
</dbReference>
<proteinExistence type="predicted"/>
<feature type="transmembrane region" description="Helical" evidence="1">
    <location>
        <begin position="98"/>
        <end position="116"/>
    </location>
</feature>
<name>A0A7S9DYQ1_9ALTE</name>
<feature type="transmembrane region" description="Helical" evidence="1">
    <location>
        <begin position="128"/>
        <end position="150"/>
    </location>
</feature>